<evidence type="ECO:0000313" key="3">
    <source>
        <dbReference type="EMBL" id="KAF4302650.1"/>
    </source>
</evidence>
<keyword evidence="4" id="KW-1185">Reference proteome</keyword>
<dbReference type="GO" id="GO:0070291">
    <property type="term" value="P:N-acylethanolamine metabolic process"/>
    <property type="evidence" value="ECO:0007669"/>
    <property type="project" value="TreeGrafter"/>
</dbReference>
<evidence type="ECO:0000313" key="4">
    <source>
        <dbReference type="Proteomes" id="UP000572817"/>
    </source>
</evidence>
<dbReference type="Pfam" id="PF12706">
    <property type="entry name" value="Lactamase_B_2"/>
    <property type="match status" value="2"/>
</dbReference>
<sequence length="527" mass="56317">MSSPLSSPSDPLVTFHRLPPRFPSSSSSSSIYTATPPAHHVGASGAGKPSSFRNPWPSFAQDGHKGLLPVVRTRFLSRERKFVPVPAGREGLVRVVVPDWGWGGVATGGGDGREGQDANEGRLKATWIGHASWLVETGVKRGAPVCMPSITLTDCAEVPVTTMLSPVEPGEGSPSPGSGEEGDDGEKEVERKDRGIRILLDPVWSERMSPVRFAAPKRFSPTPCGLEDLPDPVDLVCVSHDHYDHLDAATVKFLVGRERRRGAGAGRGVLFLCGLGGARHLVGMGVREEEVVELDWWEGLRVQVRGVRGAVKVVCTPSQHVSGRGVLDAGKALWCSWVIEELGLGDEDGDGKQSRGGSGETASTGDGSKEMMEQGKAGVNVSGGGVGGNSSSNKRLYFAGDTGYRSVPAGAEKDRDAIAKLPHCPAFAEIGELYGPFDLALLPIGCYSPRTFMSPVHCAPDDAVCMHKELRSRMSVGMHYGTVRGALSEQYEDVREPPRLWKEEAERAGLRWGKEVGVCNIGETVLV</sequence>
<feature type="compositionally biased region" description="Low complexity" evidence="1">
    <location>
        <begin position="165"/>
        <end position="178"/>
    </location>
</feature>
<reference evidence="3" key="1">
    <citation type="submission" date="2020-04" db="EMBL/GenBank/DDBJ databases">
        <title>Genome Assembly and Annotation of Botryosphaeria dothidea sdau 11-99, a Latent Pathogen of Apple Fruit Ring Rot in China.</title>
        <authorList>
            <person name="Yu C."/>
            <person name="Diao Y."/>
            <person name="Lu Q."/>
            <person name="Zhao J."/>
            <person name="Cui S."/>
            <person name="Peng C."/>
            <person name="He B."/>
            <person name="Liu H."/>
        </authorList>
    </citation>
    <scope>NUCLEOTIDE SEQUENCE [LARGE SCALE GENOMIC DNA]</scope>
    <source>
        <strain evidence="3">Sdau11-99</strain>
    </source>
</reference>
<dbReference type="Proteomes" id="UP000572817">
    <property type="component" value="Unassembled WGS sequence"/>
</dbReference>
<protein>
    <submittedName>
        <fullName evidence="3">N-acyl-phosphatidylethanolamine-hydrolyzing phospholipase d protein</fullName>
    </submittedName>
</protein>
<feature type="domain" description="Metallo-beta-lactamase" evidence="2">
    <location>
        <begin position="392"/>
        <end position="480"/>
    </location>
</feature>
<feature type="region of interest" description="Disordered" evidence="1">
    <location>
        <begin position="164"/>
        <end position="192"/>
    </location>
</feature>
<dbReference type="PANTHER" id="PTHR15032:SF4">
    <property type="entry name" value="N-ACYL-PHOSPHATIDYLETHANOLAMINE-HYDROLYZING PHOSPHOLIPASE D"/>
    <property type="match status" value="1"/>
</dbReference>
<comment type="caution">
    <text evidence="3">The sequence shown here is derived from an EMBL/GenBank/DDBJ whole genome shotgun (WGS) entry which is preliminary data.</text>
</comment>
<dbReference type="GO" id="GO:0070290">
    <property type="term" value="F:N-acylphosphatidylethanolamine-specific phospholipase D activity"/>
    <property type="evidence" value="ECO:0007669"/>
    <property type="project" value="TreeGrafter"/>
</dbReference>
<dbReference type="InterPro" id="IPR001279">
    <property type="entry name" value="Metallo-B-lactamas"/>
</dbReference>
<feature type="compositionally biased region" description="Low complexity" evidence="1">
    <location>
        <begin position="1"/>
        <end position="12"/>
    </location>
</feature>
<dbReference type="SUPFAM" id="SSF56281">
    <property type="entry name" value="Metallo-hydrolase/oxidoreductase"/>
    <property type="match status" value="1"/>
</dbReference>
<name>A0A8H4MYY1_9PEZI</name>
<evidence type="ECO:0000259" key="2">
    <source>
        <dbReference type="Pfam" id="PF12706"/>
    </source>
</evidence>
<feature type="region of interest" description="Disordered" evidence="1">
    <location>
        <begin position="346"/>
        <end position="370"/>
    </location>
</feature>
<organism evidence="3 4">
    <name type="scientific">Botryosphaeria dothidea</name>
    <dbReference type="NCBI Taxonomy" id="55169"/>
    <lineage>
        <taxon>Eukaryota</taxon>
        <taxon>Fungi</taxon>
        <taxon>Dikarya</taxon>
        <taxon>Ascomycota</taxon>
        <taxon>Pezizomycotina</taxon>
        <taxon>Dothideomycetes</taxon>
        <taxon>Dothideomycetes incertae sedis</taxon>
        <taxon>Botryosphaeriales</taxon>
        <taxon>Botryosphaeriaceae</taxon>
        <taxon>Botryosphaeria</taxon>
    </lineage>
</organism>
<feature type="domain" description="Metallo-beta-lactamase" evidence="2">
    <location>
        <begin position="197"/>
        <end position="341"/>
    </location>
</feature>
<proteinExistence type="predicted"/>
<dbReference type="GO" id="GO:0070292">
    <property type="term" value="P:N-acylphosphatidylethanolamine metabolic process"/>
    <property type="evidence" value="ECO:0007669"/>
    <property type="project" value="TreeGrafter"/>
</dbReference>
<dbReference type="GO" id="GO:0005737">
    <property type="term" value="C:cytoplasm"/>
    <property type="evidence" value="ECO:0007669"/>
    <property type="project" value="TreeGrafter"/>
</dbReference>
<accession>A0A8H4MYY1</accession>
<gene>
    <name evidence="3" type="ORF">GTA08_BOTSDO09359</name>
</gene>
<feature type="region of interest" description="Disordered" evidence="1">
    <location>
        <begin position="1"/>
        <end position="57"/>
    </location>
</feature>
<dbReference type="Gene3D" id="3.60.15.10">
    <property type="entry name" value="Ribonuclease Z/Hydroxyacylglutathione hydrolase-like"/>
    <property type="match status" value="1"/>
</dbReference>
<dbReference type="InterPro" id="IPR036866">
    <property type="entry name" value="RibonucZ/Hydroxyglut_hydro"/>
</dbReference>
<dbReference type="EMBL" id="WWBZ02000062">
    <property type="protein sequence ID" value="KAF4302650.1"/>
    <property type="molecule type" value="Genomic_DNA"/>
</dbReference>
<dbReference type="OrthoDB" id="332863at2759"/>
<dbReference type="PANTHER" id="PTHR15032">
    <property type="entry name" value="N-ACYL-PHOSPHATIDYLETHANOLAMINE-HYDROLYZING PHOSPHOLIPASE D"/>
    <property type="match status" value="1"/>
</dbReference>
<dbReference type="AlphaFoldDB" id="A0A8H4MYY1"/>
<evidence type="ECO:0000256" key="1">
    <source>
        <dbReference type="SAM" id="MobiDB-lite"/>
    </source>
</evidence>